<protein>
    <submittedName>
        <fullName evidence="1">Uncharacterized protein</fullName>
    </submittedName>
</protein>
<accession>A0A3B0YVY4</accession>
<evidence type="ECO:0000313" key="1">
    <source>
        <dbReference type="EMBL" id="VAW79502.1"/>
    </source>
</evidence>
<organism evidence="1">
    <name type="scientific">hydrothermal vent metagenome</name>
    <dbReference type="NCBI Taxonomy" id="652676"/>
    <lineage>
        <taxon>unclassified sequences</taxon>
        <taxon>metagenomes</taxon>
        <taxon>ecological metagenomes</taxon>
    </lineage>
</organism>
<sequence>MNYNKCRQSPLYLAVLFMSMYFSSVQAADKVNIKYKSTTEFSVFWSQLRNAFLKEDPVAVAALSSPKGKFVIRYTWLDMNKACERKAAKYFLLDMLDFDTGHGKTFRKYLEDNPTMDLIKGEGMYQNSSGEYYAQLSVRFANKGPKKYWKIDAIMVDEEGFYLRSKRANGPSKCE</sequence>
<dbReference type="EMBL" id="UOFL01000173">
    <property type="protein sequence ID" value="VAW79502.1"/>
    <property type="molecule type" value="Genomic_DNA"/>
</dbReference>
<reference evidence="1" key="1">
    <citation type="submission" date="2018-06" db="EMBL/GenBank/DDBJ databases">
        <authorList>
            <person name="Zhirakovskaya E."/>
        </authorList>
    </citation>
    <scope>NUCLEOTIDE SEQUENCE</scope>
</reference>
<dbReference type="AlphaFoldDB" id="A0A3B0YVY4"/>
<name>A0A3B0YVY4_9ZZZZ</name>
<proteinExistence type="predicted"/>
<gene>
    <name evidence="1" type="ORF">MNBD_GAMMA12-905</name>
</gene>